<evidence type="ECO:0008006" key="3">
    <source>
        <dbReference type="Google" id="ProtNLM"/>
    </source>
</evidence>
<dbReference type="AlphaFoldDB" id="A0A512M3H2"/>
<gene>
    <name evidence="1" type="ORF">BGE01nite_05850</name>
</gene>
<dbReference type="OrthoDB" id="197090at2"/>
<dbReference type="RefSeq" id="WP_146848753.1">
    <property type="nucleotide sequence ID" value="NZ_BKAG01000002.1"/>
</dbReference>
<protein>
    <recommendedName>
        <fullName evidence="3">HMA domain-containing protein</fullName>
    </recommendedName>
</protein>
<proteinExistence type="predicted"/>
<dbReference type="EMBL" id="BKAG01000002">
    <property type="protein sequence ID" value="GEP41294.1"/>
    <property type="molecule type" value="Genomic_DNA"/>
</dbReference>
<name>A0A512M3H2_9BACT</name>
<organism evidence="1 2">
    <name type="scientific">Brevifollis gellanilyticus</name>
    <dbReference type="NCBI Taxonomy" id="748831"/>
    <lineage>
        <taxon>Bacteria</taxon>
        <taxon>Pseudomonadati</taxon>
        <taxon>Verrucomicrobiota</taxon>
        <taxon>Verrucomicrobiia</taxon>
        <taxon>Verrucomicrobiales</taxon>
        <taxon>Verrucomicrobiaceae</taxon>
    </lineage>
</organism>
<evidence type="ECO:0000313" key="1">
    <source>
        <dbReference type="EMBL" id="GEP41294.1"/>
    </source>
</evidence>
<dbReference type="Proteomes" id="UP000321577">
    <property type="component" value="Unassembled WGS sequence"/>
</dbReference>
<sequence length="83" mass="9396">MLEIEIYAPGLRQESRLMEFCSQMDLQPQVRYKVDTNHELVYFEIDDPAGITLDQLTENFTAVGLAPRIVGQLPEGLATTPQE</sequence>
<evidence type="ECO:0000313" key="2">
    <source>
        <dbReference type="Proteomes" id="UP000321577"/>
    </source>
</evidence>
<reference evidence="1 2" key="1">
    <citation type="submission" date="2019-07" db="EMBL/GenBank/DDBJ databases">
        <title>Whole genome shotgun sequence of Brevifollis gellanilyticus NBRC 108608.</title>
        <authorList>
            <person name="Hosoyama A."/>
            <person name="Uohara A."/>
            <person name="Ohji S."/>
            <person name="Ichikawa N."/>
        </authorList>
    </citation>
    <scope>NUCLEOTIDE SEQUENCE [LARGE SCALE GENOMIC DNA]</scope>
    <source>
        <strain evidence="1 2">NBRC 108608</strain>
    </source>
</reference>
<comment type="caution">
    <text evidence="1">The sequence shown here is derived from an EMBL/GenBank/DDBJ whole genome shotgun (WGS) entry which is preliminary data.</text>
</comment>
<accession>A0A512M3H2</accession>
<keyword evidence="2" id="KW-1185">Reference proteome</keyword>